<dbReference type="PANTHER" id="PTHR30204">
    <property type="entry name" value="REDOX-CYCLING DRUG-SENSING TRANSCRIPTIONAL ACTIVATOR SOXR"/>
    <property type="match status" value="1"/>
</dbReference>
<dbReference type="InterPro" id="IPR000551">
    <property type="entry name" value="MerR-type_HTH_dom"/>
</dbReference>
<evidence type="ECO:0000259" key="3">
    <source>
        <dbReference type="PROSITE" id="PS50937"/>
    </source>
</evidence>
<keyword evidence="1" id="KW-0238">DNA-binding</keyword>
<evidence type="ECO:0000313" key="5">
    <source>
        <dbReference type="Proteomes" id="UP000657592"/>
    </source>
</evidence>
<gene>
    <name evidence="4" type="ORF">GCM10010921_26430</name>
</gene>
<dbReference type="Pfam" id="PF13411">
    <property type="entry name" value="MerR_1"/>
    <property type="match status" value="1"/>
</dbReference>
<dbReference type="SUPFAM" id="SSF46955">
    <property type="entry name" value="Putative DNA-binding domain"/>
    <property type="match status" value="1"/>
</dbReference>
<dbReference type="SMART" id="SM00422">
    <property type="entry name" value="HTH_MERR"/>
    <property type="match status" value="1"/>
</dbReference>
<sequence>MTMEQGTQTRDAQRGAEDLSPLQDADAPFYTIGQVSAILGIPQAALRRLDDQDIVSPERSEGGQRRYSRQEVERLREVLTLTDEGVTLPGVRKVLALRRQVESLEEELADLRGRGADDRAGSD</sequence>
<name>A0A917IFR1_9MICO</name>
<reference evidence="4" key="1">
    <citation type="journal article" date="2014" name="Int. J. Syst. Evol. Microbiol.">
        <title>Complete genome sequence of Corynebacterium casei LMG S-19264T (=DSM 44701T), isolated from a smear-ripened cheese.</title>
        <authorList>
            <consortium name="US DOE Joint Genome Institute (JGI-PGF)"/>
            <person name="Walter F."/>
            <person name="Albersmeier A."/>
            <person name="Kalinowski J."/>
            <person name="Ruckert C."/>
        </authorList>
    </citation>
    <scope>NUCLEOTIDE SEQUENCE</scope>
    <source>
        <strain evidence="4">CGMCC 1.15794</strain>
    </source>
</reference>
<dbReference type="PROSITE" id="PS50937">
    <property type="entry name" value="HTH_MERR_2"/>
    <property type="match status" value="1"/>
</dbReference>
<dbReference type="GO" id="GO:0003677">
    <property type="term" value="F:DNA binding"/>
    <property type="evidence" value="ECO:0007669"/>
    <property type="project" value="UniProtKB-KW"/>
</dbReference>
<evidence type="ECO:0000313" key="4">
    <source>
        <dbReference type="EMBL" id="GGH48733.1"/>
    </source>
</evidence>
<comment type="caution">
    <text evidence="4">The sequence shown here is derived from an EMBL/GenBank/DDBJ whole genome shotgun (WGS) entry which is preliminary data.</text>
</comment>
<dbReference type="PANTHER" id="PTHR30204:SF58">
    <property type="entry name" value="HTH-TYPE TRANSCRIPTIONAL REGULATOR YFMP"/>
    <property type="match status" value="1"/>
</dbReference>
<dbReference type="InterPro" id="IPR047057">
    <property type="entry name" value="MerR_fam"/>
</dbReference>
<feature type="domain" description="HTH merR-type" evidence="3">
    <location>
        <begin position="29"/>
        <end position="97"/>
    </location>
</feature>
<feature type="compositionally biased region" description="Polar residues" evidence="2">
    <location>
        <begin position="1"/>
        <end position="10"/>
    </location>
</feature>
<dbReference type="Proteomes" id="UP000657592">
    <property type="component" value="Unassembled WGS sequence"/>
</dbReference>
<dbReference type="AlphaFoldDB" id="A0A917IFR1"/>
<organism evidence="4 5">
    <name type="scientific">Microbacterium album</name>
    <dbReference type="NCBI Taxonomy" id="2053191"/>
    <lineage>
        <taxon>Bacteria</taxon>
        <taxon>Bacillati</taxon>
        <taxon>Actinomycetota</taxon>
        <taxon>Actinomycetes</taxon>
        <taxon>Micrococcales</taxon>
        <taxon>Microbacteriaceae</taxon>
        <taxon>Microbacterium</taxon>
    </lineage>
</organism>
<evidence type="ECO:0000256" key="2">
    <source>
        <dbReference type="SAM" id="MobiDB-lite"/>
    </source>
</evidence>
<protein>
    <recommendedName>
        <fullName evidence="3">HTH merR-type domain-containing protein</fullName>
    </recommendedName>
</protein>
<accession>A0A917IFR1</accession>
<keyword evidence="5" id="KW-1185">Reference proteome</keyword>
<dbReference type="InterPro" id="IPR009061">
    <property type="entry name" value="DNA-bd_dom_put_sf"/>
</dbReference>
<dbReference type="GO" id="GO:0003700">
    <property type="term" value="F:DNA-binding transcription factor activity"/>
    <property type="evidence" value="ECO:0007669"/>
    <property type="project" value="InterPro"/>
</dbReference>
<evidence type="ECO:0000256" key="1">
    <source>
        <dbReference type="ARBA" id="ARBA00023125"/>
    </source>
</evidence>
<dbReference type="EMBL" id="BMJY01000015">
    <property type="protein sequence ID" value="GGH48733.1"/>
    <property type="molecule type" value="Genomic_DNA"/>
</dbReference>
<dbReference type="RefSeq" id="WP_229663266.1">
    <property type="nucleotide sequence ID" value="NZ_BMJY01000015.1"/>
</dbReference>
<dbReference type="Gene3D" id="1.10.1660.10">
    <property type="match status" value="1"/>
</dbReference>
<feature type="region of interest" description="Disordered" evidence="2">
    <location>
        <begin position="1"/>
        <end position="22"/>
    </location>
</feature>
<reference evidence="4" key="2">
    <citation type="submission" date="2020-09" db="EMBL/GenBank/DDBJ databases">
        <authorList>
            <person name="Sun Q."/>
            <person name="Zhou Y."/>
        </authorList>
    </citation>
    <scope>NUCLEOTIDE SEQUENCE</scope>
    <source>
        <strain evidence="4">CGMCC 1.15794</strain>
    </source>
</reference>
<proteinExistence type="predicted"/>